<proteinExistence type="predicted"/>
<gene>
    <name evidence="2" type="ORF">E1809_17830</name>
</gene>
<dbReference type="RefSeq" id="WP_133205590.1">
    <property type="nucleotide sequence ID" value="NZ_SMRU01000023.1"/>
</dbReference>
<reference evidence="2 3" key="1">
    <citation type="submission" date="2019-03" db="EMBL/GenBank/DDBJ databases">
        <title>Whole genome sequence of Arthrobacter sp JH1-1.</title>
        <authorList>
            <person name="Trinh H.N."/>
        </authorList>
    </citation>
    <scope>NUCLEOTIDE SEQUENCE [LARGE SCALE GENOMIC DNA]</scope>
    <source>
        <strain evidence="2 3">JH1-1</strain>
    </source>
</reference>
<evidence type="ECO:0000313" key="2">
    <source>
        <dbReference type="EMBL" id="TDF92403.1"/>
    </source>
</evidence>
<dbReference type="AlphaFoldDB" id="A0A4R5KAY7"/>
<organism evidence="2 3">
    <name type="scientific">Arthrobacter terricola</name>
    <dbReference type="NCBI Taxonomy" id="2547396"/>
    <lineage>
        <taxon>Bacteria</taxon>
        <taxon>Bacillati</taxon>
        <taxon>Actinomycetota</taxon>
        <taxon>Actinomycetes</taxon>
        <taxon>Micrococcales</taxon>
        <taxon>Micrococcaceae</taxon>
        <taxon>Arthrobacter</taxon>
    </lineage>
</organism>
<accession>A0A4R5KAY7</accession>
<dbReference type="InterPro" id="IPR025355">
    <property type="entry name" value="DUF4259"/>
</dbReference>
<evidence type="ECO:0000256" key="1">
    <source>
        <dbReference type="SAM" id="MobiDB-lite"/>
    </source>
</evidence>
<protein>
    <submittedName>
        <fullName evidence="2">DUF4259 domain-containing protein</fullName>
    </submittedName>
</protein>
<dbReference type="Proteomes" id="UP000295511">
    <property type="component" value="Unassembled WGS sequence"/>
</dbReference>
<dbReference type="Pfam" id="PF14078">
    <property type="entry name" value="DUF4259"/>
    <property type="match status" value="1"/>
</dbReference>
<keyword evidence="3" id="KW-1185">Reference proteome</keyword>
<feature type="region of interest" description="Disordered" evidence="1">
    <location>
        <begin position="1"/>
        <end position="26"/>
    </location>
</feature>
<dbReference type="EMBL" id="SMRU01000023">
    <property type="protein sequence ID" value="TDF92403.1"/>
    <property type="molecule type" value="Genomic_DNA"/>
</dbReference>
<name>A0A4R5KAY7_9MICC</name>
<evidence type="ECO:0000313" key="3">
    <source>
        <dbReference type="Proteomes" id="UP000295511"/>
    </source>
</evidence>
<comment type="caution">
    <text evidence="2">The sequence shown here is derived from an EMBL/GenBank/DDBJ whole genome shotgun (WGS) entry which is preliminary data.</text>
</comment>
<sequence length="83" mass="8897">MRLCDQPTTGKGPDGRSGFLPFGNDGAMDWPDELDDGSMEIVRTALEAADAAYLEASFDIKPGTSTMIIPDPLEDVARIPVAR</sequence>